<dbReference type="GO" id="GO:0012507">
    <property type="term" value="C:ER to Golgi transport vesicle membrane"/>
    <property type="evidence" value="ECO:0007669"/>
    <property type="project" value="TreeGrafter"/>
</dbReference>
<organism evidence="12 13">
    <name type="scientific">Cloeon dipterum</name>
    <dbReference type="NCBI Taxonomy" id="197152"/>
    <lineage>
        <taxon>Eukaryota</taxon>
        <taxon>Metazoa</taxon>
        <taxon>Ecdysozoa</taxon>
        <taxon>Arthropoda</taxon>
        <taxon>Hexapoda</taxon>
        <taxon>Insecta</taxon>
        <taxon>Pterygota</taxon>
        <taxon>Palaeoptera</taxon>
        <taxon>Ephemeroptera</taxon>
        <taxon>Pisciforma</taxon>
        <taxon>Baetidae</taxon>
        <taxon>Cloeon</taxon>
    </lineage>
</organism>
<evidence type="ECO:0000256" key="3">
    <source>
        <dbReference type="ARBA" id="ARBA00022448"/>
    </source>
</evidence>
<evidence type="ECO:0000256" key="8">
    <source>
        <dbReference type="ARBA" id="ARBA00023136"/>
    </source>
</evidence>
<dbReference type="GO" id="GO:0048280">
    <property type="term" value="P:vesicle fusion with Golgi apparatus"/>
    <property type="evidence" value="ECO:0007669"/>
    <property type="project" value="TreeGrafter"/>
</dbReference>
<proteinExistence type="inferred from homology"/>
<keyword evidence="8 10" id="KW-0472">Membrane</keyword>
<evidence type="ECO:0000256" key="10">
    <source>
        <dbReference type="SAM" id="Phobius"/>
    </source>
</evidence>
<reference evidence="12 13" key="1">
    <citation type="submission" date="2020-04" db="EMBL/GenBank/DDBJ databases">
        <authorList>
            <person name="Alioto T."/>
            <person name="Alioto T."/>
            <person name="Gomez Garrido J."/>
        </authorList>
    </citation>
    <scope>NUCLEOTIDE SEQUENCE [LARGE SCALE GENOMIC DNA]</scope>
</reference>
<comment type="subcellular location">
    <subcellularLocation>
        <location evidence="1">Membrane</location>
        <topology evidence="1">Single-pass type IV membrane protein</topology>
    </subcellularLocation>
</comment>
<dbReference type="GO" id="GO:0015031">
    <property type="term" value="P:protein transport"/>
    <property type="evidence" value="ECO:0007669"/>
    <property type="project" value="UniProtKB-KW"/>
</dbReference>
<dbReference type="GO" id="GO:0006891">
    <property type="term" value="P:intra-Golgi vesicle-mediated transport"/>
    <property type="evidence" value="ECO:0007669"/>
    <property type="project" value="TreeGrafter"/>
</dbReference>
<dbReference type="GO" id="GO:0031902">
    <property type="term" value="C:late endosome membrane"/>
    <property type="evidence" value="ECO:0007669"/>
    <property type="project" value="TreeGrafter"/>
</dbReference>
<dbReference type="PANTHER" id="PTHR21230">
    <property type="entry name" value="VESICLE TRANSPORT V-SNARE PROTEIN VTI1-RELATED"/>
    <property type="match status" value="1"/>
</dbReference>
<evidence type="ECO:0000256" key="2">
    <source>
        <dbReference type="ARBA" id="ARBA00006108"/>
    </source>
</evidence>
<dbReference type="GO" id="GO:1903076">
    <property type="term" value="P:regulation of protein localization to plasma membrane"/>
    <property type="evidence" value="ECO:0007669"/>
    <property type="project" value="TreeGrafter"/>
</dbReference>
<sequence>MDYEYQEAANRQRALQGVAVLERTSQSLARSEQTALETERIGTEVLSELESQRESLLRTRQRLEDADEELSQARRVLNKMYRDVITNKILLCLIIIFELAILGGSIYHKFLS</sequence>
<protein>
    <recommendedName>
        <fullName evidence="11">t-SNARE coiled-coil homology domain-containing protein</fullName>
    </recommendedName>
</protein>
<dbReference type="GO" id="GO:0005794">
    <property type="term" value="C:Golgi apparatus"/>
    <property type="evidence" value="ECO:0007669"/>
    <property type="project" value="TreeGrafter"/>
</dbReference>
<dbReference type="GO" id="GO:0006896">
    <property type="term" value="P:Golgi to vacuole transport"/>
    <property type="evidence" value="ECO:0007669"/>
    <property type="project" value="TreeGrafter"/>
</dbReference>
<dbReference type="GO" id="GO:0016236">
    <property type="term" value="P:macroautophagy"/>
    <property type="evidence" value="ECO:0007669"/>
    <property type="project" value="TreeGrafter"/>
</dbReference>
<dbReference type="FunFam" id="1.20.5.110:FF:000002">
    <property type="entry name" value="Vesicle transport through interaction with t-SNAREsB"/>
    <property type="match status" value="1"/>
</dbReference>
<feature type="coiled-coil region" evidence="9">
    <location>
        <begin position="46"/>
        <end position="83"/>
    </location>
</feature>
<dbReference type="Pfam" id="PF12352">
    <property type="entry name" value="V-SNARE_C"/>
    <property type="match status" value="1"/>
</dbReference>
<evidence type="ECO:0000313" key="12">
    <source>
        <dbReference type="EMBL" id="CAB3381013.1"/>
    </source>
</evidence>
<keyword evidence="13" id="KW-1185">Reference proteome</keyword>
<dbReference type="PANTHER" id="PTHR21230:SF89">
    <property type="entry name" value="VESICLE TRANSPORT THROUGH INTERACTION WITH T-SNARES HOMOLOG 1B"/>
    <property type="match status" value="1"/>
</dbReference>
<keyword evidence="5" id="KW-0653">Protein transport</keyword>
<evidence type="ECO:0000256" key="1">
    <source>
        <dbReference type="ARBA" id="ARBA00004211"/>
    </source>
</evidence>
<feature type="transmembrane region" description="Helical" evidence="10">
    <location>
        <begin position="89"/>
        <end position="107"/>
    </location>
</feature>
<dbReference type="SUPFAM" id="SSF58038">
    <property type="entry name" value="SNARE fusion complex"/>
    <property type="match status" value="1"/>
</dbReference>
<dbReference type="GO" id="GO:0000149">
    <property type="term" value="F:SNARE binding"/>
    <property type="evidence" value="ECO:0007669"/>
    <property type="project" value="TreeGrafter"/>
</dbReference>
<keyword evidence="6 10" id="KW-1133">Transmembrane helix</keyword>
<dbReference type="Proteomes" id="UP000494165">
    <property type="component" value="Unassembled WGS sequence"/>
</dbReference>
<keyword evidence="7 9" id="KW-0175">Coiled coil</keyword>
<evidence type="ECO:0000256" key="4">
    <source>
        <dbReference type="ARBA" id="ARBA00022692"/>
    </source>
</evidence>
<accession>A0A8S1DKB4</accession>
<dbReference type="PROSITE" id="PS50192">
    <property type="entry name" value="T_SNARE"/>
    <property type="match status" value="1"/>
</dbReference>
<dbReference type="GO" id="GO:0005484">
    <property type="term" value="F:SNAP receptor activity"/>
    <property type="evidence" value="ECO:0007669"/>
    <property type="project" value="TreeGrafter"/>
</dbReference>
<feature type="domain" description="T-SNARE coiled-coil homology" evidence="11">
    <location>
        <begin position="18"/>
        <end position="80"/>
    </location>
</feature>
<evidence type="ECO:0000256" key="9">
    <source>
        <dbReference type="SAM" id="Coils"/>
    </source>
</evidence>
<evidence type="ECO:0000259" key="11">
    <source>
        <dbReference type="PROSITE" id="PS50192"/>
    </source>
</evidence>
<dbReference type="OrthoDB" id="430637at2759"/>
<dbReference type="GO" id="GO:0031201">
    <property type="term" value="C:SNARE complex"/>
    <property type="evidence" value="ECO:0007669"/>
    <property type="project" value="TreeGrafter"/>
</dbReference>
<dbReference type="InterPro" id="IPR000727">
    <property type="entry name" value="T_SNARE_dom"/>
</dbReference>
<dbReference type="GO" id="GO:0005789">
    <property type="term" value="C:endoplasmic reticulum membrane"/>
    <property type="evidence" value="ECO:0007669"/>
    <property type="project" value="TreeGrafter"/>
</dbReference>
<dbReference type="Gene3D" id="1.20.5.110">
    <property type="match status" value="1"/>
</dbReference>
<evidence type="ECO:0000256" key="6">
    <source>
        <dbReference type="ARBA" id="ARBA00022989"/>
    </source>
</evidence>
<evidence type="ECO:0000313" key="13">
    <source>
        <dbReference type="Proteomes" id="UP000494165"/>
    </source>
</evidence>
<gene>
    <name evidence="12" type="ORF">CLODIP_2_CD13891</name>
</gene>
<dbReference type="SMART" id="SM00397">
    <property type="entry name" value="t_SNARE"/>
    <property type="match status" value="1"/>
</dbReference>
<evidence type="ECO:0000256" key="5">
    <source>
        <dbReference type="ARBA" id="ARBA00022927"/>
    </source>
</evidence>
<dbReference type="GO" id="GO:0005829">
    <property type="term" value="C:cytosol"/>
    <property type="evidence" value="ECO:0007669"/>
    <property type="project" value="GOC"/>
</dbReference>
<comment type="similarity">
    <text evidence="2">Belongs to the VTI1 family.</text>
</comment>
<name>A0A8S1DKB4_9INSE</name>
<keyword evidence="4 10" id="KW-0812">Transmembrane</keyword>
<evidence type="ECO:0000256" key="7">
    <source>
        <dbReference type="ARBA" id="ARBA00023054"/>
    </source>
</evidence>
<comment type="caution">
    <text evidence="12">The sequence shown here is derived from an EMBL/GenBank/DDBJ whole genome shotgun (WGS) entry which is preliminary data.</text>
</comment>
<dbReference type="AlphaFoldDB" id="A0A8S1DKB4"/>
<dbReference type="GO" id="GO:0042147">
    <property type="term" value="P:retrograde transport, endosome to Golgi"/>
    <property type="evidence" value="ECO:0007669"/>
    <property type="project" value="TreeGrafter"/>
</dbReference>
<dbReference type="EMBL" id="CADEPI010000222">
    <property type="protein sequence ID" value="CAB3381013.1"/>
    <property type="molecule type" value="Genomic_DNA"/>
</dbReference>
<keyword evidence="3" id="KW-0813">Transport</keyword>
<dbReference type="CDD" id="cd15890">
    <property type="entry name" value="SNARE_Vti1b"/>
    <property type="match status" value="1"/>
</dbReference>